<dbReference type="EnsemblMetazoa" id="GPPI032506-RA">
    <property type="protein sequence ID" value="GPPI032506-PA"/>
    <property type="gene ID" value="GPPI032506"/>
</dbReference>
<accession>A0A1B0BJX7</accession>
<evidence type="ECO:0008006" key="3">
    <source>
        <dbReference type="Google" id="ProtNLM"/>
    </source>
</evidence>
<organism evidence="1 2">
    <name type="scientific">Glossina palpalis gambiensis</name>
    <dbReference type="NCBI Taxonomy" id="67801"/>
    <lineage>
        <taxon>Eukaryota</taxon>
        <taxon>Metazoa</taxon>
        <taxon>Ecdysozoa</taxon>
        <taxon>Arthropoda</taxon>
        <taxon>Hexapoda</taxon>
        <taxon>Insecta</taxon>
        <taxon>Pterygota</taxon>
        <taxon>Neoptera</taxon>
        <taxon>Endopterygota</taxon>
        <taxon>Diptera</taxon>
        <taxon>Brachycera</taxon>
        <taxon>Muscomorpha</taxon>
        <taxon>Hippoboscoidea</taxon>
        <taxon>Glossinidae</taxon>
        <taxon>Glossina</taxon>
    </lineage>
</organism>
<dbReference type="Proteomes" id="UP000092460">
    <property type="component" value="Unassembled WGS sequence"/>
</dbReference>
<keyword evidence="2" id="KW-1185">Reference proteome</keyword>
<sequence>MVEKLNSHCYQVLCGQLAIRAANGWRMLFASSNSSTIVYCSLRQVDERTVCHVLRNAFTFVPLDT</sequence>
<proteinExistence type="predicted"/>
<protein>
    <recommendedName>
        <fullName evidence="3">PID domain-containing protein</fullName>
    </recommendedName>
</protein>
<evidence type="ECO:0000313" key="2">
    <source>
        <dbReference type="Proteomes" id="UP000092460"/>
    </source>
</evidence>
<dbReference type="EMBL" id="JXJN01015692">
    <property type="status" value="NOT_ANNOTATED_CDS"/>
    <property type="molecule type" value="Genomic_DNA"/>
</dbReference>
<name>A0A1B0BJX7_9MUSC</name>
<evidence type="ECO:0000313" key="1">
    <source>
        <dbReference type="EnsemblMetazoa" id="GPPI032506-PA"/>
    </source>
</evidence>
<reference evidence="1" key="2">
    <citation type="submission" date="2020-05" db="UniProtKB">
        <authorList>
            <consortium name="EnsemblMetazoa"/>
        </authorList>
    </citation>
    <scope>IDENTIFICATION</scope>
    <source>
        <strain evidence="1">IAEA</strain>
    </source>
</reference>
<dbReference type="AlphaFoldDB" id="A0A1B0BJX7"/>
<reference evidence="2" key="1">
    <citation type="submission" date="2015-01" db="EMBL/GenBank/DDBJ databases">
        <authorList>
            <person name="Aksoy S."/>
            <person name="Warren W."/>
            <person name="Wilson R.K."/>
        </authorList>
    </citation>
    <scope>NUCLEOTIDE SEQUENCE [LARGE SCALE GENOMIC DNA]</scope>
    <source>
        <strain evidence="2">IAEA</strain>
    </source>
</reference>
<dbReference type="VEuPathDB" id="VectorBase:GPPI032506"/>